<proteinExistence type="predicted"/>
<dbReference type="EMBL" id="CP053023">
    <property type="protein sequence ID" value="QJR06012.1"/>
    <property type="molecule type" value="Genomic_DNA"/>
</dbReference>
<dbReference type="Proteomes" id="UP000037029">
    <property type="component" value="Plasmid pses220"/>
</dbReference>
<geneLocation type="plasmid" evidence="3">
    <name>pses220</name>
</geneLocation>
<reference evidence="1 3" key="1">
    <citation type="submission" date="2017-04" db="EMBL/GenBank/DDBJ databases">
        <title>Characterization, genome and methylation analysis of a phthalic acid esters degrading strain Sphingobium yanoikuyae SHJ.</title>
        <authorList>
            <person name="Feng L."/>
        </authorList>
    </citation>
    <scope>NUCLEOTIDE SEQUENCE [LARGE SCALE GENOMIC DNA]</scope>
    <source>
        <strain evidence="1 3">SHJ</strain>
        <plasmid evidence="3">Plasmid pses220</plasmid>
        <plasmid evidence="1">pSES220</plasmid>
    </source>
</reference>
<dbReference type="RefSeq" id="WP_008829927.1">
    <property type="nucleotide sequence ID" value="NZ_CP020926.1"/>
</dbReference>
<accession>A0A0J9CYZ5</accession>
<sequence length="132" mass="14703">MKQALIHRLKGRGKGVRLTLPFDDIMEFAIALLTVGPEDLEALGWTFADRKRFLDHFLASGRAAQGVAPEHLGQKSIEIVVPRKDLDRLHRFAVRELPKAASNAAMLDRVIRALDQAAQRQDAGKRRTPGKS</sequence>
<reference evidence="2 4" key="2">
    <citation type="submission" date="2020-04" db="EMBL/GenBank/DDBJ databases">
        <title>The Whole Genome Analysis of High salt-tolerant Sphingobium yanoikuyae YC-XJ2 with Aryl organophosphorus flame retardants (aryl-OPFRs)-degrading capacity and characteristics of Related phosphotriesterase.</title>
        <authorList>
            <person name="Li X."/>
        </authorList>
    </citation>
    <scope>NUCLEOTIDE SEQUENCE [LARGE SCALE GENOMIC DNA]</scope>
    <source>
        <strain evidence="2 4">YC-XJ2</strain>
        <plasmid evidence="4">p-b-sy</plasmid>
        <plasmid evidence="2">p-B-Sy</plasmid>
    </source>
</reference>
<gene>
    <name evidence="1" type="ORF">BV87_25030</name>
    <name evidence="2" type="ORF">HH800_27565</name>
</gene>
<protein>
    <submittedName>
        <fullName evidence="1">Uncharacterized protein</fullName>
    </submittedName>
</protein>
<evidence type="ECO:0000313" key="1">
    <source>
        <dbReference type="EMBL" id="ATP21738.1"/>
    </source>
</evidence>
<evidence type="ECO:0000313" key="4">
    <source>
        <dbReference type="Proteomes" id="UP000502611"/>
    </source>
</evidence>
<dbReference type="EMBL" id="CP020926">
    <property type="protein sequence ID" value="ATP21738.1"/>
    <property type="molecule type" value="Genomic_DNA"/>
</dbReference>
<keyword evidence="1" id="KW-0614">Plasmid</keyword>
<evidence type="ECO:0000313" key="3">
    <source>
        <dbReference type="Proteomes" id="UP000037029"/>
    </source>
</evidence>
<organism evidence="1 3">
    <name type="scientific">Sphingobium yanoikuyae</name>
    <name type="common">Sphingomonas yanoikuyae</name>
    <dbReference type="NCBI Taxonomy" id="13690"/>
    <lineage>
        <taxon>Bacteria</taxon>
        <taxon>Pseudomonadati</taxon>
        <taxon>Pseudomonadota</taxon>
        <taxon>Alphaproteobacteria</taxon>
        <taxon>Sphingomonadales</taxon>
        <taxon>Sphingomonadaceae</taxon>
        <taxon>Sphingobium</taxon>
    </lineage>
</organism>
<name>A0A0J9CYZ5_SPHYA</name>
<dbReference type="Proteomes" id="UP000502611">
    <property type="component" value="Plasmid p-B-Sy"/>
</dbReference>
<geneLocation type="plasmid" evidence="1">
    <name>pSES220</name>
</geneLocation>
<geneLocation type="plasmid" evidence="4">
    <name>p-b-sy</name>
</geneLocation>
<evidence type="ECO:0000313" key="2">
    <source>
        <dbReference type="EMBL" id="QJR06012.1"/>
    </source>
</evidence>
<dbReference type="AlphaFoldDB" id="A0A0J9CYZ5"/>
<geneLocation type="plasmid" evidence="2">
    <name>p-B-Sy</name>
</geneLocation>